<keyword evidence="4" id="KW-0256">Endoplasmic reticulum</keyword>
<feature type="chain" id="PRO_5042113069" description="Vitellogenin domain-containing protein" evidence="6">
    <location>
        <begin position="25"/>
        <end position="925"/>
    </location>
</feature>
<evidence type="ECO:0000256" key="5">
    <source>
        <dbReference type="PROSITE-ProRule" id="PRU00557"/>
    </source>
</evidence>
<dbReference type="GO" id="GO:0008289">
    <property type="term" value="F:lipid binding"/>
    <property type="evidence" value="ECO:0007669"/>
    <property type="project" value="InterPro"/>
</dbReference>
<dbReference type="GO" id="GO:0005794">
    <property type="term" value="C:Golgi apparatus"/>
    <property type="evidence" value="ECO:0007669"/>
    <property type="project" value="TreeGrafter"/>
</dbReference>
<feature type="signal peptide" evidence="6">
    <location>
        <begin position="1"/>
        <end position="24"/>
    </location>
</feature>
<dbReference type="Gene3D" id="2.30.230.10">
    <property type="entry name" value="Lipovitellin, beta-sheet shell regions, chain A"/>
    <property type="match status" value="1"/>
</dbReference>
<dbReference type="InterPro" id="IPR045811">
    <property type="entry name" value="MTP_lip-bd"/>
</dbReference>
<dbReference type="GO" id="GO:0005783">
    <property type="term" value="C:endoplasmic reticulum"/>
    <property type="evidence" value="ECO:0007669"/>
    <property type="project" value="UniProtKB-SubCell"/>
</dbReference>
<evidence type="ECO:0000256" key="4">
    <source>
        <dbReference type="ARBA" id="ARBA00022824"/>
    </source>
</evidence>
<dbReference type="InterPro" id="IPR011030">
    <property type="entry name" value="Lipovitellin_superhlx_dom"/>
</dbReference>
<evidence type="ECO:0000259" key="7">
    <source>
        <dbReference type="PROSITE" id="PS51211"/>
    </source>
</evidence>
<dbReference type="Pfam" id="PF01347">
    <property type="entry name" value="Vitellogenin_N"/>
    <property type="match status" value="1"/>
</dbReference>
<dbReference type="InterPro" id="IPR015816">
    <property type="entry name" value="Vitellinogen_b-sht_N"/>
</dbReference>
<gene>
    <name evidence="8" type="ORF">Pcinc_025147</name>
</gene>
<organism evidence="8 9">
    <name type="scientific">Petrolisthes cinctipes</name>
    <name type="common">Flat porcelain crab</name>
    <dbReference type="NCBI Taxonomy" id="88211"/>
    <lineage>
        <taxon>Eukaryota</taxon>
        <taxon>Metazoa</taxon>
        <taxon>Ecdysozoa</taxon>
        <taxon>Arthropoda</taxon>
        <taxon>Crustacea</taxon>
        <taxon>Multicrustacea</taxon>
        <taxon>Malacostraca</taxon>
        <taxon>Eumalacostraca</taxon>
        <taxon>Eucarida</taxon>
        <taxon>Decapoda</taxon>
        <taxon>Pleocyemata</taxon>
        <taxon>Anomura</taxon>
        <taxon>Galatheoidea</taxon>
        <taxon>Porcellanidae</taxon>
        <taxon>Petrolisthes</taxon>
    </lineage>
</organism>
<dbReference type="SUPFAM" id="SSF56968">
    <property type="entry name" value="Lipovitellin-phosvitin complex, beta-sheet shell regions"/>
    <property type="match status" value="1"/>
</dbReference>
<dbReference type="Gene3D" id="1.25.10.20">
    <property type="entry name" value="Vitellinogen, superhelical"/>
    <property type="match status" value="1"/>
</dbReference>
<evidence type="ECO:0000313" key="9">
    <source>
        <dbReference type="Proteomes" id="UP001286313"/>
    </source>
</evidence>
<reference evidence="8" key="1">
    <citation type="submission" date="2023-10" db="EMBL/GenBank/DDBJ databases">
        <title>Genome assemblies of two species of porcelain crab, Petrolisthes cinctipes and Petrolisthes manimaculis (Anomura: Porcellanidae).</title>
        <authorList>
            <person name="Angst P."/>
        </authorList>
    </citation>
    <scope>NUCLEOTIDE SEQUENCE</scope>
    <source>
        <strain evidence="8">PB745_01</strain>
        <tissue evidence="8">Gill</tissue>
    </source>
</reference>
<dbReference type="InterPro" id="IPR001747">
    <property type="entry name" value="Vitellogenin_N"/>
</dbReference>
<dbReference type="InterPro" id="IPR039988">
    <property type="entry name" value="MTTP"/>
</dbReference>
<evidence type="ECO:0000256" key="1">
    <source>
        <dbReference type="ARBA" id="ARBA00004240"/>
    </source>
</evidence>
<dbReference type="GO" id="GO:0005548">
    <property type="term" value="F:phospholipid transporter activity"/>
    <property type="evidence" value="ECO:0007669"/>
    <property type="project" value="InterPro"/>
</dbReference>
<dbReference type="EMBL" id="JAWQEG010002819">
    <property type="protein sequence ID" value="KAK3869563.1"/>
    <property type="molecule type" value="Genomic_DNA"/>
</dbReference>
<evidence type="ECO:0000256" key="6">
    <source>
        <dbReference type="SAM" id="SignalP"/>
    </source>
</evidence>
<dbReference type="PANTHER" id="PTHR13024">
    <property type="entry name" value="MICROSOMAL TRIGLYCERIDE TRANSFER PROTEIN, LARGE SUBUNIT"/>
    <property type="match status" value="1"/>
</dbReference>
<comment type="subcellular location">
    <subcellularLocation>
        <location evidence="1">Endoplasmic reticulum</location>
    </subcellularLocation>
</comment>
<sequence length="925" mass="102640">MRPAMLVGTLTTLLLMVHCRVSAALTVGVGGLGWVLWGALQCALAPAHAFVLLSSYPAYSRQFEVGTLYMYGYETSVLLNEPQPLPVSTAKDVGFRVELAAEVTPVWQHPTNSHEQLLQLTIVTPKLSVKARQGPSPEGFVQKNSRLESYNLHPLFFHWDNGNIGNVYHIEGSELSVLNVMKGISSLFQHQVKNVEQTEVDTSGRCEVTYKLVDSTHITKLKKNCQNVTPVTFFNQTNKVLGADVSSQATTTFVLNSDDKILKKATSMETHFLRVEARKQAGAEVMSKQILQYKGNKKVTTPKYTGKNVAEAVNSVASKFRKPLITDQLATTPDPKECIACRTLKDLVANFRTTLSGKSLGTQSSAIAFTRLLRKVRECDQPTVQAVLKDKRNARILPQLLDIAAAAQTVAAHKAAMAVLNFGAEQHILPERYIISLSLATHPSVALIQDVMKLVKKGHKNEKLYETMMLTAASLTHTFSKSPNNTNHKIISSVKKFVSEKLVACESEECKLLYIRALKNLRINDTVELLLDCAEGQARKPAIYATRALQTFPDSYITTEALKRLEKIFLELKRPHDSSVRAMAADILLRHQPGEELVATVLQVMRSQNTKELNTLLLGRLQDLADKDPHTKKVLRSVMQEPEYNNYHVLGQSGLSSAFSRPLVQDNNINASFSNMVEIHGGLLKRTTVDVFVDTQEDQMRLLSFGIFAGGLSMFGGEEAVDDGEESNAGIEISLLDTQLRPYVFFSSQGELMGHVWSGTGSERTTALQGSLLLQDHIQVVPLQNGLNAELLLNGAISYDFAGQIQVSLWNRNAHSLVEVGAALVIQGVARVDNSFVQTLIEFNTGTQAQLNFISDLEFYDEVMMCLQMVQPDIEVINNVRKLERIPGSNYMLKKYKRKLTPVPGKTYVMNKKNTELCSKMFSKK</sequence>
<dbReference type="GO" id="GO:0016323">
    <property type="term" value="C:basolateral plasma membrane"/>
    <property type="evidence" value="ECO:0007669"/>
    <property type="project" value="TreeGrafter"/>
</dbReference>
<proteinExistence type="predicted"/>
<dbReference type="Proteomes" id="UP001286313">
    <property type="component" value="Unassembled WGS sequence"/>
</dbReference>
<comment type="caution">
    <text evidence="8">The sequence shown here is derived from an EMBL/GenBank/DDBJ whole genome shotgun (WGS) entry which is preliminary data.</text>
</comment>
<accession>A0AAE1F934</accession>
<evidence type="ECO:0000313" key="8">
    <source>
        <dbReference type="EMBL" id="KAK3869563.1"/>
    </source>
</evidence>
<name>A0AAE1F934_PETCI</name>
<keyword evidence="2" id="KW-0813">Transport</keyword>
<dbReference type="GO" id="GO:0042157">
    <property type="term" value="P:lipoprotein metabolic process"/>
    <property type="evidence" value="ECO:0007669"/>
    <property type="project" value="TreeGrafter"/>
</dbReference>
<dbReference type="SUPFAM" id="SSF48431">
    <property type="entry name" value="Lipovitellin-phosvitin complex, superhelical domain"/>
    <property type="match status" value="1"/>
</dbReference>
<dbReference type="PANTHER" id="PTHR13024:SF0">
    <property type="entry name" value="MICROSOMAL TRIACYLGLYCEROL TRANSFER PROTEIN"/>
    <property type="match status" value="1"/>
</dbReference>
<dbReference type="Pfam" id="PF19444">
    <property type="entry name" value="MTP_lip_bd"/>
    <property type="match status" value="1"/>
</dbReference>
<comment type="caution">
    <text evidence="5">Lacks conserved residue(s) required for the propagation of feature annotation.</text>
</comment>
<feature type="domain" description="Vitellogenin" evidence="7">
    <location>
        <begin position="63"/>
        <end position="707"/>
    </location>
</feature>
<keyword evidence="9" id="KW-1185">Reference proteome</keyword>
<evidence type="ECO:0000256" key="2">
    <source>
        <dbReference type="ARBA" id="ARBA00022448"/>
    </source>
</evidence>
<dbReference type="SMART" id="SM00638">
    <property type="entry name" value="LPD_N"/>
    <property type="match status" value="1"/>
</dbReference>
<evidence type="ECO:0000256" key="3">
    <source>
        <dbReference type="ARBA" id="ARBA00022729"/>
    </source>
</evidence>
<protein>
    <recommendedName>
        <fullName evidence="7">Vitellogenin domain-containing protein</fullName>
    </recommendedName>
</protein>
<dbReference type="InterPro" id="IPR015819">
    <property type="entry name" value="Lipid_transp_b-sht_shell"/>
</dbReference>
<dbReference type="PROSITE" id="PS51211">
    <property type="entry name" value="VITELLOGENIN"/>
    <property type="match status" value="1"/>
</dbReference>
<dbReference type="AlphaFoldDB" id="A0AAE1F934"/>
<keyword evidence="3 6" id="KW-0732">Signal</keyword>